<keyword evidence="3" id="KW-1185">Reference proteome</keyword>
<feature type="region of interest" description="Disordered" evidence="1">
    <location>
        <begin position="130"/>
        <end position="151"/>
    </location>
</feature>
<protein>
    <submittedName>
        <fullName evidence="2">Uncharacterized protein</fullName>
    </submittedName>
</protein>
<proteinExistence type="predicted"/>
<gene>
    <name evidence="2" type="ORF">NTEN_LOCUS15888</name>
</gene>
<accession>A0A6H5H5C5</accession>
<reference evidence="2 3" key="1">
    <citation type="submission" date="2020-02" db="EMBL/GenBank/DDBJ databases">
        <authorList>
            <person name="Ferguson B K."/>
        </authorList>
    </citation>
    <scope>NUCLEOTIDE SEQUENCE [LARGE SCALE GENOMIC DNA]</scope>
</reference>
<name>A0A6H5H5C5_9HEMI</name>
<dbReference type="AlphaFoldDB" id="A0A6H5H5C5"/>
<evidence type="ECO:0000256" key="1">
    <source>
        <dbReference type="SAM" id="MobiDB-lite"/>
    </source>
</evidence>
<evidence type="ECO:0000313" key="2">
    <source>
        <dbReference type="EMBL" id="CAB0010895.1"/>
    </source>
</evidence>
<organism evidence="2 3">
    <name type="scientific">Nesidiocoris tenuis</name>
    <dbReference type="NCBI Taxonomy" id="355587"/>
    <lineage>
        <taxon>Eukaryota</taxon>
        <taxon>Metazoa</taxon>
        <taxon>Ecdysozoa</taxon>
        <taxon>Arthropoda</taxon>
        <taxon>Hexapoda</taxon>
        <taxon>Insecta</taxon>
        <taxon>Pterygota</taxon>
        <taxon>Neoptera</taxon>
        <taxon>Paraneoptera</taxon>
        <taxon>Hemiptera</taxon>
        <taxon>Heteroptera</taxon>
        <taxon>Panheteroptera</taxon>
        <taxon>Cimicomorpha</taxon>
        <taxon>Miridae</taxon>
        <taxon>Dicyphina</taxon>
        <taxon>Nesidiocoris</taxon>
    </lineage>
</organism>
<dbReference type="EMBL" id="CADCXU010023403">
    <property type="protein sequence ID" value="CAB0010895.1"/>
    <property type="molecule type" value="Genomic_DNA"/>
</dbReference>
<sequence length="151" mass="17477">MVIPNVGSVCTKRYGVWSGIIPRATLMMGYQPLTRSTICVDEIRYIRKVPDQRKQFIWDRVHDAFWQIKYSLDKSANRYLWTCCRTSTTIGSSTPWIQRIPSRVWSNCRNFSAFRSFASLNRNVRFCSTSPAGSQMDAESQHSIRTSYDSS</sequence>
<evidence type="ECO:0000313" key="3">
    <source>
        <dbReference type="Proteomes" id="UP000479000"/>
    </source>
</evidence>
<dbReference type="Proteomes" id="UP000479000">
    <property type="component" value="Unassembled WGS sequence"/>
</dbReference>